<dbReference type="AlphaFoldDB" id="A0A8J3K5Q2"/>
<evidence type="ECO:0008006" key="3">
    <source>
        <dbReference type="Google" id="ProtNLM"/>
    </source>
</evidence>
<comment type="caution">
    <text evidence="1">The sequence shown here is derived from an EMBL/GenBank/DDBJ whole genome shotgun (WGS) entry which is preliminary data.</text>
</comment>
<dbReference type="SUPFAM" id="SSF55486">
    <property type="entry name" value="Metalloproteases ('zincins'), catalytic domain"/>
    <property type="match status" value="1"/>
</dbReference>
<accession>A0A8J3K5Q2</accession>
<evidence type="ECO:0000313" key="2">
    <source>
        <dbReference type="Proteomes" id="UP000619293"/>
    </source>
</evidence>
<reference evidence="1 2" key="1">
    <citation type="submission" date="2021-01" db="EMBL/GenBank/DDBJ databases">
        <title>Whole genome shotgun sequence of Catellatospora chokoriensis NBRC 107358.</title>
        <authorList>
            <person name="Komaki H."/>
            <person name="Tamura T."/>
        </authorList>
    </citation>
    <scope>NUCLEOTIDE SEQUENCE [LARGE SCALE GENOMIC DNA]</scope>
    <source>
        <strain evidence="1 2">NBRC 107358</strain>
    </source>
</reference>
<dbReference type="Proteomes" id="UP000619293">
    <property type="component" value="Unassembled WGS sequence"/>
</dbReference>
<keyword evidence="2" id="KW-1185">Reference proteome</keyword>
<sequence length="143" mass="16270">MALPSFAVKPYDYNSQWQGPMDRALSSWNVTPTPVWITKSSSAPNSIVAAQYPGVTWFGLYTPHGSKPGRYFDIKLNSLNLSKTTYYFDRFVTQVLVHELGHSLSLVDNPVTSQRSIMTYGLDHSLYYVPQQYDINDVNNYYG</sequence>
<proteinExistence type="predicted"/>
<name>A0A8J3K5Q2_9ACTN</name>
<dbReference type="Gene3D" id="3.40.390.10">
    <property type="entry name" value="Collagenase (Catalytic Domain)"/>
    <property type="match status" value="1"/>
</dbReference>
<dbReference type="EMBL" id="BONG01000029">
    <property type="protein sequence ID" value="GIF91185.1"/>
    <property type="molecule type" value="Genomic_DNA"/>
</dbReference>
<dbReference type="RefSeq" id="WP_191838803.1">
    <property type="nucleotide sequence ID" value="NZ_BAAALB010000008.1"/>
</dbReference>
<dbReference type="GO" id="GO:0008237">
    <property type="term" value="F:metallopeptidase activity"/>
    <property type="evidence" value="ECO:0007669"/>
    <property type="project" value="InterPro"/>
</dbReference>
<evidence type="ECO:0000313" key="1">
    <source>
        <dbReference type="EMBL" id="GIF91185.1"/>
    </source>
</evidence>
<protein>
    <recommendedName>
        <fullName evidence="3">Matrixin</fullName>
    </recommendedName>
</protein>
<gene>
    <name evidence="1" type="ORF">Cch02nite_46290</name>
</gene>
<organism evidence="1 2">
    <name type="scientific">Catellatospora chokoriensis</name>
    <dbReference type="NCBI Taxonomy" id="310353"/>
    <lineage>
        <taxon>Bacteria</taxon>
        <taxon>Bacillati</taxon>
        <taxon>Actinomycetota</taxon>
        <taxon>Actinomycetes</taxon>
        <taxon>Micromonosporales</taxon>
        <taxon>Micromonosporaceae</taxon>
        <taxon>Catellatospora</taxon>
    </lineage>
</organism>
<dbReference type="InterPro" id="IPR024079">
    <property type="entry name" value="MetalloPept_cat_dom_sf"/>
</dbReference>